<feature type="compositionally biased region" description="Basic and acidic residues" evidence="1">
    <location>
        <begin position="86"/>
        <end position="102"/>
    </location>
</feature>
<protein>
    <submittedName>
        <fullName evidence="2">Uncharacterized protein</fullName>
    </submittedName>
</protein>
<gene>
    <name evidence="2" type="ORF">BJ212DRAFT_1365002</name>
</gene>
<accession>A0A9P7JC73</accession>
<dbReference type="GeneID" id="64630073"/>
<feature type="region of interest" description="Disordered" evidence="1">
    <location>
        <begin position="86"/>
        <end position="121"/>
    </location>
</feature>
<evidence type="ECO:0000313" key="3">
    <source>
        <dbReference type="Proteomes" id="UP000807769"/>
    </source>
</evidence>
<evidence type="ECO:0000256" key="1">
    <source>
        <dbReference type="SAM" id="MobiDB-lite"/>
    </source>
</evidence>
<dbReference type="Proteomes" id="UP000807769">
    <property type="component" value="Unassembled WGS sequence"/>
</dbReference>
<dbReference type="OrthoDB" id="2595043at2759"/>
<evidence type="ECO:0000313" key="2">
    <source>
        <dbReference type="EMBL" id="KAG1813997.1"/>
    </source>
</evidence>
<keyword evidence="3" id="KW-1185">Reference proteome</keyword>
<dbReference type="AlphaFoldDB" id="A0A9P7JC73"/>
<sequence>MSNNNNADTGTNGPLNNRLDSNLEADIAHLNTLLLNGSLDGSHETEDLMEILARLESADGMAKGIEEKLDGILGTLDNLLTSLETRDEASITEKTISEEAERVTTSSTESKTTTDEPTLSR</sequence>
<organism evidence="2 3">
    <name type="scientific">Suillus subaureus</name>
    <dbReference type="NCBI Taxonomy" id="48587"/>
    <lineage>
        <taxon>Eukaryota</taxon>
        <taxon>Fungi</taxon>
        <taxon>Dikarya</taxon>
        <taxon>Basidiomycota</taxon>
        <taxon>Agaricomycotina</taxon>
        <taxon>Agaricomycetes</taxon>
        <taxon>Agaricomycetidae</taxon>
        <taxon>Boletales</taxon>
        <taxon>Suillineae</taxon>
        <taxon>Suillaceae</taxon>
        <taxon>Suillus</taxon>
    </lineage>
</organism>
<comment type="caution">
    <text evidence="2">The sequence shown here is derived from an EMBL/GenBank/DDBJ whole genome shotgun (WGS) entry which is preliminary data.</text>
</comment>
<dbReference type="RefSeq" id="XP_041191633.1">
    <property type="nucleotide sequence ID" value="XM_041336056.1"/>
</dbReference>
<proteinExistence type="predicted"/>
<name>A0A9P7JC73_9AGAM</name>
<dbReference type="EMBL" id="JABBWG010000022">
    <property type="protein sequence ID" value="KAG1813997.1"/>
    <property type="molecule type" value="Genomic_DNA"/>
</dbReference>
<reference evidence="2" key="1">
    <citation type="journal article" date="2020" name="New Phytol.">
        <title>Comparative genomics reveals dynamic genome evolution in host specialist ectomycorrhizal fungi.</title>
        <authorList>
            <person name="Lofgren L.A."/>
            <person name="Nguyen N.H."/>
            <person name="Vilgalys R."/>
            <person name="Ruytinx J."/>
            <person name="Liao H.L."/>
            <person name="Branco S."/>
            <person name="Kuo A."/>
            <person name="LaButti K."/>
            <person name="Lipzen A."/>
            <person name="Andreopoulos W."/>
            <person name="Pangilinan J."/>
            <person name="Riley R."/>
            <person name="Hundley H."/>
            <person name="Na H."/>
            <person name="Barry K."/>
            <person name="Grigoriev I.V."/>
            <person name="Stajich J.E."/>
            <person name="Kennedy P.G."/>
        </authorList>
    </citation>
    <scope>NUCLEOTIDE SEQUENCE</scope>
    <source>
        <strain evidence="2">MN1</strain>
    </source>
</reference>